<name>A0A8C6UDU2_9GOBI</name>
<protein>
    <recommendedName>
        <fullName evidence="3">HECT domain-containing protein</fullName>
    </recommendedName>
</protein>
<dbReference type="Ensembl" id="ENSNMLT00000037578.1">
    <property type="protein sequence ID" value="ENSNMLP00000033729.1"/>
    <property type="gene ID" value="ENSNMLG00000021079.1"/>
</dbReference>
<accession>A0A8C6UDU2</accession>
<evidence type="ECO:0000313" key="1">
    <source>
        <dbReference type="Ensembl" id="ENSNMLP00000033729.1"/>
    </source>
</evidence>
<sequence>MNCGYTGIVSDNKKDAMTRLIPMLDQLRKGLQLYDLLRVIRTLTFCCRSEHLAFFQVDAIFIIQKCRPEYSEKGSVRYTREVNVMNFFQDFLQAEVEDDQKKLTVGRVMQWITGQGHKPCLPSEKAEFQISVRFNHDCDSFHTICFPTVSACSRTITFPVVHLNTLSEFKHVMNTALMYGQSFYLM</sequence>
<reference evidence="1" key="2">
    <citation type="submission" date="2025-09" db="UniProtKB">
        <authorList>
            <consortium name="Ensembl"/>
        </authorList>
    </citation>
    <scope>IDENTIFICATION</scope>
</reference>
<reference evidence="1" key="1">
    <citation type="submission" date="2025-08" db="UniProtKB">
        <authorList>
            <consortium name="Ensembl"/>
        </authorList>
    </citation>
    <scope>IDENTIFICATION</scope>
</reference>
<organism evidence="1 2">
    <name type="scientific">Neogobius melanostomus</name>
    <name type="common">round goby</name>
    <dbReference type="NCBI Taxonomy" id="47308"/>
    <lineage>
        <taxon>Eukaryota</taxon>
        <taxon>Metazoa</taxon>
        <taxon>Chordata</taxon>
        <taxon>Craniata</taxon>
        <taxon>Vertebrata</taxon>
        <taxon>Euteleostomi</taxon>
        <taxon>Actinopterygii</taxon>
        <taxon>Neopterygii</taxon>
        <taxon>Teleostei</taxon>
        <taxon>Neoteleostei</taxon>
        <taxon>Acanthomorphata</taxon>
        <taxon>Gobiaria</taxon>
        <taxon>Gobiiformes</taxon>
        <taxon>Gobioidei</taxon>
        <taxon>Gobiidae</taxon>
        <taxon>Benthophilinae</taxon>
        <taxon>Neogobiini</taxon>
        <taxon>Neogobius</taxon>
    </lineage>
</organism>
<keyword evidence="2" id="KW-1185">Reference proteome</keyword>
<dbReference type="Proteomes" id="UP000694523">
    <property type="component" value="Unplaced"/>
</dbReference>
<evidence type="ECO:0008006" key="3">
    <source>
        <dbReference type="Google" id="ProtNLM"/>
    </source>
</evidence>
<proteinExistence type="predicted"/>
<evidence type="ECO:0000313" key="2">
    <source>
        <dbReference type="Proteomes" id="UP000694523"/>
    </source>
</evidence>
<dbReference type="AlphaFoldDB" id="A0A8C6UDU2"/>